<dbReference type="EMBL" id="JXXN02005060">
    <property type="protein sequence ID" value="THD20149.1"/>
    <property type="molecule type" value="Genomic_DNA"/>
</dbReference>
<evidence type="ECO:0000313" key="3">
    <source>
        <dbReference type="Proteomes" id="UP000230066"/>
    </source>
</evidence>
<accession>A0A4E0QXU3</accession>
<protein>
    <submittedName>
        <fullName evidence="2">Uncharacterized protein</fullName>
    </submittedName>
</protein>
<feature type="compositionally biased region" description="Basic residues" evidence="1">
    <location>
        <begin position="62"/>
        <end position="90"/>
    </location>
</feature>
<evidence type="ECO:0000313" key="2">
    <source>
        <dbReference type="EMBL" id="THD20149.1"/>
    </source>
</evidence>
<keyword evidence="3" id="KW-1185">Reference proteome</keyword>
<gene>
    <name evidence="2" type="ORF">D915_009105</name>
</gene>
<dbReference type="Proteomes" id="UP000230066">
    <property type="component" value="Unassembled WGS sequence"/>
</dbReference>
<name>A0A4E0QXU3_FASHE</name>
<dbReference type="AlphaFoldDB" id="A0A4E0QXU3"/>
<organism evidence="2 3">
    <name type="scientific">Fasciola hepatica</name>
    <name type="common">Liver fluke</name>
    <dbReference type="NCBI Taxonomy" id="6192"/>
    <lineage>
        <taxon>Eukaryota</taxon>
        <taxon>Metazoa</taxon>
        <taxon>Spiralia</taxon>
        <taxon>Lophotrochozoa</taxon>
        <taxon>Platyhelminthes</taxon>
        <taxon>Trematoda</taxon>
        <taxon>Digenea</taxon>
        <taxon>Plagiorchiida</taxon>
        <taxon>Echinostomata</taxon>
        <taxon>Echinostomatoidea</taxon>
        <taxon>Fasciolidae</taxon>
        <taxon>Fasciola</taxon>
    </lineage>
</organism>
<feature type="compositionally biased region" description="Basic and acidic residues" evidence="1">
    <location>
        <begin position="12"/>
        <end position="33"/>
    </location>
</feature>
<feature type="region of interest" description="Disordered" evidence="1">
    <location>
        <begin position="49"/>
        <end position="90"/>
    </location>
</feature>
<feature type="region of interest" description="Disordered" evidence="1">
    <location>
        <begin position="1"/>
        <end position="33"/>
    </location>
</feature>
<sequence length="90" mass="9959">MGSSSSDSDSSDGTHDPKKKEMKKQSYEERMKKENKCVCHHCPPGVMQCGVNFTKKHDGAHGRRRGSKSPKSPKSHGSSKGHRSKSPKKH</sequence>
<evidence type="ECO:0000256" key="1">
    <source>
        <dbReference type="SAM" id="MobiDB-lite"/>
    </source>
</evidence>
<comment type="caution">
    <text evidence="2">The sequence shown here is derived from an EMBL/GenBank/DDBJ whole genome shotgun (WGS) entry which is preliminary data.</text>
</comment>
<reference evidence="2" key="1">
    <citation type="submission" date="2019-03" db="EMBL/GenBank/DDBJ databases">
        <title>Improved annotation for the trematode Fasciola hepatica.</title>
        <authorList>
            <person name="Choi Y.-J."/>
            <person name="Martin J."/>
            <person name="Mitreva M."/>
        </authorList>
    </citation>
    <scope>NUCLEOTIDE SEQUENCE [LARGE SCALE GENOMIC DNA]</scope>
</reference>
<proteinExistence type="predicted"/>